<dbReference type="AlphaFoldDB" id="A0A0C1TX66"/>
<dbReference type="Proteomes" id="UP000031366">
    <property type="component" value="Unassembled WGS sequence"/>
</dbReference>
<dbReference type="Pfam" id="PF00575">
    <property type="entry name" value="S1"/>
    <property type="match status" value="1"/>
</dbReference>
<comment type="caution">
    <text evidence="2">The sequence shown here is derived from an EMBL/GenBank/DDBJ whole genome shotgun (WGS) entry which is preliminary data.</text>
</comment>
<dbReference type="GO" id="GO:0003676">
    <property type="term" value="F:nucleic acid binding"/>
    <property type="evidence" value="ECO:0007669"/>
    <property type="project" value="InterPro"/>
</dbReference>
<keyword evidence="3" id="KW-1185">Reference proteome</keyword>
<dbReference type="InterPro" id="IPR012340">
    <property type="entry name" value="NA-bd_OB-fold"/>
</dbReference>
<accession>A0A0C1TX66</accession>
<dbReference type="EMBL" id="AYSO01000020">
    <property type="protein sequence ID" value="KIE45269.1"/>
    <property type="molecule type" value="Genomic_DNA"/>
</dbReference>
<sequence>METKQWYKLLNMYKNGIFLTGKVQAIENIEHNDKLQDACIIFWENIKIIIPADEMGLLLDENEANEKANGVEYIDNRRSILRGLLGAEIDCIITKVDNDNKIAYASRIKAINKKKAANFSNIEKGKMVTANVIGIGRNHAILEIEGLQTKLPIEEIAWGRIYDIRDYIKVGDKKKVLVLDKEDDDLKISLRQTTEEPYKEFIEQKEYFKENGEYIAQIREIKPFGIFVELRPGITAMCNYPNWSGFTPKLNEQVCVKIKRFKKEKRFIDATIIRQI</sequence>
<evidence type="ECO:0000313" key="3">
    <source>
        <dbReference type="Proteomes" id="UP000031366"/>
    </source>
</evidence>
<dbReference type="SUPFAM" id="SSF50249">
    <property type="entry name" value="Nucleic acid-binding proteins"/>
    <property type="match status" value="2"/>
</dbReference>
<evidence type="ECO:0000259" key="1">
    <source>
        <dbReference type="PROSITE" id="PS50126"/>
    </source>
</evidence>
<dbReference type="SMART" id="SM00316">
    <property type="entry name" value="S1"/>
    <property type="match status" value="3"/>
</dbReference>
<feature type="domain" description="S1 motif" evidence="1">
    <location>
        <begin position="125"/>
        <end position="191"/>
    </location>
</feature>
<name>A0A0C1TX66_9CLOT</name>
<dbReference type="InterPro" id="IPR003029">
    <property type="entry name" value="S1_domain"/>
</dbReference>
<protein>
    <submittedName>
        <fullName evidence="2">S1 RNA binding domain protein</fullName>
    </submittedName>
</protein>
<dbReference type="PROSITE" id="PS50126">
    <property type="entry name" value="S1"/>
    <property type="match status" value="1"/>
</dbReference>
<evidence type="ECO:0000313" key="2">
    <source>
        <dbReference type="EMBL" id="KIE45269.1"/>
    </source>
</evidence>
<dbReference type="RefSeq" id="WP_039635707.1">
    <property type="nucleotide sequence ID" value="NZ_AYSO01000020.1"/>
</dbReference>
<gene>
    <name evidence="2" type="ORF">U732_80</name>
</gene>
<dbReference type="OrthoDB" id="9793609at2"/>
<reference evidence="2 3" key="1">
    <citation type="journal article" date="2015" name="Infect. Genet. Evol.">
        <title>Genomic sequences of six botulinum neurotoxin-producing strains representing three clostridial species illustrate the mobility and diversity of botulinum neurotoxin genes.</title>
        <authorList>
            <person name="Smith T.J."/>
            <person name="Hill K.K."/>
            <person name="Xie G."/>
            <person name="Foley B.T."/>
            <person name="Williamson C.H."/>
            <person name="Foster J.T."/>
            <person name="Johnson S.L."/>
            <person name="Chertkov O."/>
            <person name="Teshima H."/>
            <person name="Gibbons H.S."/>
            <person name="Johnsky L.A."/>
            <person name="Karavis M.A."/>
            <person name="Smith L.A."/>
        </authorList>
    </citation>
    <scope>NUCLEOTIDE SEQUENCE [LARGE SCALE GENOMIC DNA]</scope>
    <source>
        <strain evidence="2 3">CDC 2741</strain>
    </source>
</reference>
<proteinExistence type="predicted"/>
<dbReference type="Gene3D" id="2.40.50.140">
    <property type="entry name" value="Nucleic acid-binding proteins"/>
    <property type="match status" value="1"/>
</dbReference>
<organism evidence="2 3">
    <name type="scientific">Clostridium argentinense CDC 2741</name>
    <dbReference type="NCBI Taxonomy" id="1418104"/>
    <lineage>
        <taxon>Bacteria</taxon>
        <taxon>Bacillati</taxon>
        <taxon>Bacillota</taxon>
        <taxon>Clostridia</taxon>
        <taxon>Eubacteriales</taxon>
        <taxon>Clostridiaceae</taxon>
        <taxon>Clostridium</taxon>
    </lineage>
</organism>